<accession>A0A1Y1JLU6</accession>
<feature type="transmembrane region" description="Helical" evidence="2">
    <location>
        <begin position="152"/>
        <end position="176"/>
    </location>
</feature>
<evidence type="ECO:0000313" key="4">
    <source>
        <dbReference type="Proteomes" id="UP000195521"/>
    </source>
</evidence>
<keyword evidence="2" id="KW-0472">Membrane</keyword>
<keyword evidence="2" id="KW-0812">Transmembrane</keyword>
<dbReference type="Proteomes" id="UP000195521">
    <property type="component" value="Unassembled WGS sequence"/>
</dbReference>
<feature type="region of interest" description="Disordered" evidence="1">
    <location>
        <begin position="336"/>
        <end position="464"/>
    </location>
</feature>
<feature type="transmembrane region" description="Helical" evidence="2">
    <location>
        <begin position="734"/>
        <end position="753"/>
    </location>
</feature>
<dbReference type="GeneID" id="39750291"/>
<dbReference type="EMBL" id="BDQF01000015">
    <property type="protein sequence ID" value="GAW83546.1"/>
    <property type="molecule type" value="Genomic_DNA"/>
</dbReference>
<feature type="transmembrane region" description="Helical" evidence="2">
    <location>
        <begin position="196"/>
        <end position="216"/>
    </location>
</feature>
<evidence type="ECO:0000256" key="2">
    <source>
        <dbReference type="SAM" id="Phobius"/>
    </source>
</evidence>
<feature type="transmembrane region" description="Helical" evidence="2">
    <location>
        <begin position="263"/>
        <end position="287"/>
    </location>
</feature>
<feature type="compositionally biased region" description="Basic and acidic residues" evidence="1">
    <location>
        <begin position="375"/>
        <end position="408"/>
    </location>
</feature>
<organism evidence="3 4">
    <name type="scientific">Plasmodium gonderi</name>
    <dbReference type="NCBI Taxonomy" id="77519"/>
    <lineage>
        <taxon>Eukaryota</taxon>
        <taxon>Sar</taxon>
        <taxon>Alveolata</taxon>
        <taxon>Apicomplexa</taxon>
        <taxon>Aconoidasida</taxon>
        <taxon>Haemosporida</taxon>
        <taxon>Plasmodiidae</taxon>
        <taxon>Plasmodium</taxon>
        <taxon>Plasmodium (Plasmodium)</taxon>
    </lineage>
</organism>
<protein>
    <submittedName>
        <fullName evidence="3">Uncharacterized protein</fullName>
    </submittedName>
</protein>
<evidence type="ECO:0000313" key="3">
    <source>
        <dbReference type="EMBL" id="GAW83546.1"/>
    </source>
</evidence>
<feature type="transmembrane region" description="Helical" evidence="2">
    <location>
        <begin position="237"/>
        <end position="257"/>
    </location>
</feature>
<feature type="transmembrane region" description="Helical" evidence="2">
    <location>
        <begin position="759"/>
        <end position="778"/>
    </location>
</feature>
<keyword evidence="2" id="KW-1133">Transmembrane helix</keyword>
<dbReference type="OMA" id="FMFEYFT"/>
<sequence>MFKKYFIFIIVSIFSIVLVVYKKVKNENTNIEYYYRGGNNKGSWGAGRMGDIHGDRSSWGEETGECSLNNEFCSIHYSDNFNESQEYKIINYKDTRINKLKKGVRKVFHPFFTEMNSETNSKHIISLFIEFFENSKIFLIISLRSSYHMLNAYGIVLISLLKILFLWFTIIEPYLQWTFLKLKKLYINLDCKTKKYIISMTSIFLAFLYLLYSGIIKCILNKISQFYKYLLKKVFKINNFLFTMLPYIMSFLLYITLVKTIPVYYISFFIYSFFFPLPSVYSIVIILKYVYLSNINDCVMNTLKQKLDSKYINTITEYCTLEDTKYEKSFETVETLNKKTRENEEPLENENVTNGKKNSGDEDSVKDPTSDEEVREDKGENEAELGKEIQEGKSEEQNSEEQNLKEKNLNGQNLNGQNLNGQNLNGQNLNEQNLKEGNTNENKKCKAGNLDQSDENQEVETKAKKKKKIPFFNLENFGFNSKKKEKKKNVKESDDKCTRKNNQDIVLEYSNKHKAEEEKSRVVYYDVPILLEYWLFTSILKFINFFFFFSSYNKTSFMFEYFTLFVICLNISEKFHEFVFLKDYKSSILVRVLKNVLVSTVDFVLYTLFNVRLENEEKKEKKKTDQDMSYNERSNLLINISKIMKDKLKLNETVKFSFTCLKSVITENVIESVKLPLYIKIFINLLIYMPQLILLIFPSFILKIYFAYFFFILPIFGSLKCLEEKNAFHNKIYFICYFFFYNIASITVNHAFFKCLPFYNLYKILITITVQTVLKYIFNLLKVKS</sequence>
<feature type="transmembrane region" description="Helical" evidence="2">
    <location>
        <begin position="6"/>
        <end position="24"/>
    </location>
</feature>
<proteinExistence type="predicted"/>
<name>A0A1Y1JLU6_PLAGO</name>
<evidence type="ECO:0000256" key="1">
    <source>
        <dbReference type="SAM" id="MobiDB-lite"/>
    </source>
</evidence>
<feature type="compositionally biased region" description="Basic and acidic residues" evidence="1">
    <location>
        <begin position="358"/>
        <end position="369"/>
    </location>
</feature>
<reference evidence="4" key="1">
    <citation type="submission" date="2017-04" db="EMBL/GenBank/DDBJ databases">
        <title>Plasmodium gonderi genome.</title>
        <authorList>
            <person name="Arisue N."/>
            <person name="Honma H."/>
            <person name="Kawai S."/>
            <person name="Tougan T."/>
            <person name="Tanabe K."/>
            <person name="Horii T."/>
        </authorList>
    </citation>
    <scope>NUCLEOTIDE SEQUENCE [LARGE SCALE GENOMIC DNA]</scope>
    <source>
        <strain evidence="4">ATCC 30045</strain>
    </source>
</reference>
<dbReference type="AlphaFoldDB" id="A0A1Y1JLU6"/>
<keyword evidence="4" id="KW-1185">Reference proteome</keyword>
<feature type="transmembrane region" description="Helical" evidence="2">
    <location>
        <begin position="529"/>
        <end position="549"/>
    </location>
</feature>
<dbReference type="RefSeq" id="XP_028546135.1">
    <property type="nucleotide sequence ID" value="XM_028690334.1"/>
</dbReference>
<gene>
    <name evidence="3" type="ORF">PGO_143430</name>
</gene>
<comment type="caution">
    <text evidence="3">The sequence shown here is derived from an EMBL/GenBank/DDBJ whole genome shotgun (WGS) entry which is preliminary data.</text>
</comment>
<feature type="compositionally biased region" description="Low complexity" evidence="1">
    <location>
        <begin position="409"/>
        <end position="436"/>
    </location>
</feature>
<dbReference type="OrthoDB" id="372571at2759"/>
<feature type="transmembrane region" description="Helical" evidence="2">
    <location>
        <begin position="704"/>
        <end position="722"/>
    </location>
</feature>